<gene>
    <name evidence="1" type="ORF">GEU84_005360</name>
</gene>
<proteinExistence type="predicted"/>
<keyword evidence="2" id="KW-1185">Reference proteome</keyword>
<sequence>MIRLESEYSQTGGLPKEDTAIIRVLTRRDSRIEVLGRHIGVSLDLFSNTEILEEPLLLVENAQSDGWFYSFLFSSISAKRGRGLCRVEPRHGGGDDIVGVLETCIARKRVVVTLVDSDRLTPISVGNNKMKLVRKANRRSGWPLSVCDTPPCHEMENLVPFPVVLSMQCALNNSANPVLSAICSHEEDSKSFRNRFWHFFDVKNGVVSEKVHKLTADEISWLNEKLNISGISISPDFTDNKYIPGYGSRVVDQLKADPDLQELFQKHVHDIDWRTAFDDFAEGVLPYFMGATKRIT</sequence>
<accession>A0A8X8KMD4</accession>
<evidence type="ECO:0000313" key="2">
    <source>
        <dbReference type="Proteomes" id="UP000484076"/>
    </source>
</evidence>
<name>A0A8X8KMD4_9RHOB</name>
<dbReference type="RefSeq" id="WP_174539331.1">
    <property type="nucleotide sequence ID" value="NZ_WHUT02000002.1"/>
</dbReference>
<dbReference type="Proteomes" id="UP000484076">
    <property type="component" value="Unassembled WGS sequence"/>
</dbReference>
<comment type="caution">
    <text evidence="1">The sequence shown here is derived from an EMBL/GenBank/DDBJ whole genome shotgun (WGS) entry which is preliminary data.</text>
</comment>
<organism evidence="1 2">
    <name type="scientific">Fertoeibacter niger</name>
    <dbReference type="NCBI Taxonomy" id="2656921"/>
    <lineage>
        <taxon>Bacteria</taxon>
        <taxon>Pseudomonadati</taxon>
        <taxon>Pseudomonadota</taxon>
        <taxon>Alphaproteobacteria</taxon>
        <taxon>Rhodobacterales</taxon>
        <taxon>Paracoccaceae</taxon>
        <taxon>Fertoeibacter</taxon>
    </lineage>
</organism>
<dbReference type="AlphaFoldDB" id="A0A8X8KMD4"/>
<protein>
    <submittedName>
        <fullName evidence="1">Uncharacterized protein</fullName>
    </submittedName>
</protein>
<reference evidence="1" key="1">
    <citation type="submission" date="2020-05" db="EMBL/GenBank/DDBJ databases">
        <title>Fertoebacter nigrum gen. nov., sp. nov., a new member of the family Rhodobacteraceae.</title>
        <authorList>
            <person name="Szuroczki S."/>
            <person name="Abbaszade G."/>
            <person name="Buni D."/>
            <person name="Schumann P."/>
            <person name="Toth E."/>
        </authorList>
    </citation>
    <scope>NUCLEOTIDE SEQUENCE</scope>
    <source>
        <strain evidence="1">RG-N-1a</strain>
    </source>
</reference>
<evidence type="ECO:0000313" key="1">
    <source>
        <dbReference type="EMBL" id="NUB43805.1"/>
    </source>
</evidence>
<dbReference type="EMBL" id="WHUT02000002">
    <property type="protein sequence ID" value="NUB43805.1"/>
    <property type="molecule type" value="Genomic_DNA"/>
</dbReference>